<dbReference type="AlphaFoldDB" id="A0A392PD94"/>
<dbReference type="Proteomes" id="UP000265520">
    <property type="component" value="Unassembled WGS sequence"/>
</dbReference>
<keyword evidence="1" id="KW-0732">Signal</keyword>
<accession>A0A392PD94</accession>
<evidence type="ECO:0008006" key="4">
    <source>
        <dbReference type="Google" id="ProtNLM"/>
    </source>
</evidence>
<comment type="caution">
    <text evidence="2">The sequence shown here is derived from an EMBL/GenBank/DDBJ whole genome shotgun (WGS) entry which is preliminary data.</text>
</comment>
<protein>
    <recommendedName>
        <fullName evidence="4">Secreted protein</fullName>
    </recommendedName>
</protein>
<sequence length="76" mass="8530">MRMLLIDLLMRSILLLHMIGGKVRCTVYFQLWHIRVPGLGSIGGEESKLVAFRNMSSLNMTILVYAPVDPVLCIKG</sequence>
<reference evidence="2 3" key="1">
    <citation type="journal article" date="2018" name="Front. Plant Sci.">
        <title>Red Clover (Trifolium pratense) and Zigzag Clover (T. medium) - A Picture of Genomic Similarities and Differences.</title>
        <authorList>
            <person name="Dluhosova J."/>
            <person name="Istvanek J."/>
            <person name="Nedelnik J."/>
            <person name="Repkova J."/>
        </authorList>
    </citation>
    <scope>NUCLEOTIDE SEQUENCE [LARGE SCALE GENOMIC DNA]</scope>
    <source>
        <strain evidence="3">cv. 10/8</strain>
        <tissue evidence="2">Leaf</tissue>
    </source>
</reference>
<dbReference type="EMBL" id="LXQA010074962">
    <property type="protein sequence ID" value="MCI10078.1"/>
    <property type="molecule type" value="Genomic_DNA"/>
</dbReference>
<keyword evidence="3" id="KW-1185">Reference proteome</keyword>
<evidence type="ECO:0000313" key="2">
    <source>
        <dbReference type="EMBL" id="MCI10078.1"/>
    </source>
</evidence>
<evidence type="ECO:0000256" key="1">
    <source>
        <dbReference type="SAM" id="SignalP"/>
    </source>
</evidence>
<feature type="signal peptide" evidence="1">
    <location>
        <begin position="1"/>
        <end position="25"/>
    </location>
</feature>
<proteinExistence type="predicted"/>
<feature type="chain" id="PRO_5017419509" description="Secreted protein" evidence="1">
    <location>
        <begin position="26"/>
        <end position="76"/>
    </location>
</feature>
<name>A0A392PD94_9FABA</name>
<organism evidence="2 3">
    <name type="scientific">Trifolium medium</name>
    <dbReference type="NCBI Taxonomy" id="97028"/>
    <lineage>
        <taxon>Eukaryota</taxon>
        <taxon>Viridiplantae</taxon>
        <taxon>Streptophyta</taxon>
        <taxon>Embryophyta</taxon>
        <taxon>Tracheophyta</taxon>
        <taxon>Spermatophyta</taxon>
        <taxon>Magnoliopsida</taxon>
        <taxon>eudicotyledons</taxon>
        <taxon>Gunneridae</taxon>
        <taxon>Pentapetalae</taxon>
        <taxon>rosids</taxon>
        <taxon>fabids</taxon>
        <taxon>Fabales</taxon>
        <taxon>Fabaceae</taxon>
        <taxon>Papilionoideae</taxon>
        <taxon>50 kb inversion clade</taxon>
        <taxon>NPAAA clade</taxon>
        <taxon>Hologalegina</taxon>
        <taxon>IRL clade</taxon>
        <taxon>Trifolieae</taxon>
        <taxon>Trifolium</taxon>
    </lineage>
</organism>
<evidence type="ECO:0000313" key="3">
    <source>
        <dbReference type="Proteomes" id="UP000265520"/>
    </source>
</evidence>